<name>A0A0C3F428_PILCF</name>
<dbReference type="InterPro" id="IPR008030">
    <property type="entry name" value="NmrA-like"/>
</dbReference>
<feature type="domain" description="NmrA-like" evidence="1">
    <location>
        <begin position="8"/>
        <end position="300"/>
    </location>
</feature>
<dbReference type="InterPro" id="IPR050608">
    <property type="entry name" value="NmrA-type/Isoflavone_red_sf"/>
</dbReference>
<reference evidence="3" key="2">
    <citation type="submission" date="2015-01" db="EMBL/GenBank/DDBJ databases">
        <title>Evolutionary Origins and Diversification of the Mycorrhizal Mutualists.</title>
        <authorList>
            <consortium name="DOE Joint Genome Institute"/>
            <consortium name="Mycorrhizal Genomics Consortium"/>
            <person name="Kohler A."/>
            <person name="Kuo A."/>
            <person name="Nagy L.G."/>
            <person name="Floudas D."/>
            <person name="Copeland A."/>
            <person name="Barry K.W."/>
            <person name="Cichocki N."/>
            <person name="Veneault-Fourrey C."/>
            <person name="LaButti K."/>
            <person name="Lindquist E.A."/>
            <person name="Lipzen A."/>
            <person name="Lundell T."/>
            <person name="Morin E."/>
            <person name="Murat C."/>
            <person name="Riley R."/>
            <person name="Ohm R."/>
            <person name="Sun H."/>
            <person name="Tunlid A."/>
            <person name="Henrissat B."/>
            <person name="Grigoriev I.V."/>
            <person name="Hibbett D.S."/>
            <person name="Martin F."/>
        </authorList>
    </citation>
    <scope>NUCLEOTIDE SEQUENCE [LARGE SCALE GENOMIC DNA]</scope>
    <source>
        <strain evidence="3">F 1598</strain>
    </source>
</reference>
<dbReference type="Gene3D" id="3.40.50.720">
    <property type="entry name" value="NAD(P)-binding Rossmann-like Domain"/>
    <property type="match status" value="1"/>
</dbReference>
<evidence type="ECO:0000313" key="2">
    <source>
        <dbReference type="EMBL" id="KIM74626.1"/>
    </source>
</evidence>
<dbReference type="HOGENOM" id="CLU_044876_6_0_1"/>
<gene>
    <name evidence="2" type="ORF">PILCRDRAFT_700408</name>
</gene>
<proteinExistence type="predicted"/>
<dbReference type="InterPro" id="IPR036291">
    <property type="entry name" value="NAD(P)-bd_dom_sf"/>
</dbReference>
<dbReference type="PANTHER" id="PTHR43349">
    <property type="entry name" value="PINORESINOL REDUCTASE-RELATED"/>
    <property type="match status" value="1"/>
</dbReference>
<reference evidence="2 3" key="1">
    <citation type="submission" date="2014-04" db="EMBL/GenBank/DDBJ databases">
        <authorList>
            <consortium name="DOE Joint Genome Institute"/>
            <person name="Kuo A."/>
            <person name="Tarkka M."/>
            <person name="Buscot F."/>
            <person name="Kohler A."/>
            <person name="Nagy L.G."/>
            <person name="Floudas D."/>
            <person name="Copeland A."/>
            <person name="Barry K.W."/>
            <person name="Cichocki N."/>
            <person name="Veneault-Fourrey C."/>
            <person name="LaButti K."/>
            <person name="Lindquist E.A."/>
            <person name="Lipzen A."/>
            <person name="Lundell T."/>
            <person name="Morin E."/>
            <person name="Murat C."/>
            <person name="Sun H."/>
            <person name="Tunlid A."/>
            <person name="Henrissat B."/>
            <person name="Grigoriev I.V."/>
            <person name="Hibbett D.S."/>
            <person name="Martin F."/>
            <person name="Nordberg H.P."/>
            <person name="Cantor M.N."/>
            <person name="Hua S.X."/>
        </authorList>
    </citation>
    <scope>NUCLEOTIDE SEQUENCE [LARGE SCALE GENOMIC DNA]</scope>
    <source>
        <strain evidence="2 3">F 1598</strain>
    </source>
</reference>
<dbReference type="PANTHER" id="PTHR43349:SF93">
    <property type="entry name" value="ISOFLAVONE REDUCTASE HOMOLOG P3-RELATED"/>
    <property type="match status" value="1"/>
</dbReference>
<dbReference type="InParanoid" id="A0A0C3F428"/>
<dbReference type="Proteomes" id="UP000054166">
    <property type="component" value="Unassembled WGS sequence"/>
</dbReference>
<keyword evidence="3" id="KW-1185">Reference proteome</keyword>
<dbReference type="AlphaFoldDB" id="A0A0C3F428"/>
<dbReference type="Gene3D" id="3.90.25.10">
    <property type="entry name" value="UDP-galactose 4-epimerase, domain 1"/>
    <property type="match status" value="1"/>
</dbReference>
<dbReference type="STRING" id="765440.A0A0C3F428"/>
<dbReference type="SUPFAM" id="SSF51735">
    <property type="entry name" value="NAD(P)-binding Rossmann-fold domains"/>
    <property type="match status" value="1"/>
</dbReference>
<evidence type="ECO:0000313" key="3">
    <source>
        <dbReference type="Proteomes" id="UP000054166"/>
    </source>
</evidence>
<dbReference type="OrthoDB" id="9974981at2759"/>
<dbReference type="EMBL" id="KN833058">
    <property type="protein sequence ID" value="KIM74626.1"/>
    <property type="molecule type" value="Genomic_DNA"/>
</dbReference>
<evidence type="ECO:0000259" key="1">
    <source>
        <dbReference type="Pfam" id="PF05368"/>
    </source>
</evidence>
<protein>
    <recommendedName>
        <fullName evidence="1">NmrA-like domain-containing protein</fullName>
    </recommendedName>
</protein>
<sequence length="310" mass="34995">MSSTFKPLVLVVGGTGNVGSTVLQALAKTNLYRLATSVRSASLSKPQVASLRALGIDIRAADWQIDGPEMLDQLFSGSDIVISTVNSEARLDQKILVDAAKRAHVKRFIPCDFGIARVPGVMDVSDEILEIRKYIEDSGVPHTYIDVGFWYQITVPYRETAKGHIPELVREFYGDGEKKTAMVNRERIGLFVAQIIADPRTLNQYVFIYDDMRTMNEVYEVASRIAGEDFHKIKVVVSEEEVHKRVNDLKAQQKKHPWYQLMYSLYFRGDNTIETAKSHGALDGRVLYPELKFQSLEEYAQEFYADTSAS</sequence>
<dbReference type="Pfam" id="PF05368">
    <property type="entry name" value="NmrA"/>
    <property type="match status" value="1"/>
</dbReference>
<organism evidence="2 3">
    <name type="scientific">Piloderma croceum (strain F 1598)</name>
    <dbReference type="NCBI Taxonomy" id="765440"/>
    <lineage>
        <taxon>Eukaryota</taxon>
        <taxon>Fungi</taxon>
        <taxon>Dikarya</taxon>
        <taxon>Basidiomycota</taxon>
        <taxon>Agaricomycotina</taxon>
        <taxon>Agaricomycetes</taxon>
        <taxon>Agaricomycetidae</taxon>
        <taxon>Atheliales</taxon>
        <taxon>Atheliaceae</taxon>
        <taxon>Piloderma</taxon>
    </lineage>
</organism>
<accession>A0A0C3F428</accession>